<dbReference type="InterPro" id="IPR052064">
    <property type="entry name" value="Mito_IMP1_subunit"/>
</dbReference>
<evidence type="ECO:0000256" key="6">
    <source>
        <dbReference type="ARBA" id="ARBA00038445"/>
    </source>
</evidence>
<name>A0A9X0AUD2_9HELO</name>
<dbReference type="PRINTS" id="PR00727">
    <property type="entry name" value="LEADERPTASE"/>
</dbReference>
<dbReference type="InterPro" id="IPR000223">
    <property type="entry name" value="Pept_S26A_signal_pept_1"/>
</dbReference>
<comment type="similarity">
    <text evidence="6">Belongs to the peptidase S26 family. IMP1 subfamily.</text>
</comment>
<feature type="domain" description="Peptidase S26" evidence="7">
    <location>
        <begin position="68"/>
        <end position="106"/>
    </location>
</feature>
<dbReference type="GO" id="GO:0004252">
    <property type="term" value="F:serine-type endopeptidase activity"/>
    <property type="evidence" value="ECO:0007669"/>
    <property type="project" value="InterPro"/>
</dbReference>
<dbReference type="AlphaFoldDB" id="A0A9X0AUD2"/>
<reference evidence="8" key="1">
    <citation type="submission" date="2022-11" db="EMBL/GenBank/DDBJ databases">
        <title>Genome Resource of Sclerotinia nivalis Strain SnTB1, a Plant Pathogen Isolated from American Ginseng.</title>
        <authorList>
            <person name="Fan S."/>
        </authorList>
    </citation>
    <scope>NUCLEOTIDE SEQUENCE</scope>
    <source>
        <strain evidence="8">SnTB1</strain>
    </source>
</reference>
<organism evidence="8 9">
    <name type="scientific">Sclerotinia nivalis</name>
    <dbReference type="NCBI Taxonomy" id="352851"/>
    <lineage>
        <taxon>Eukaryota</taxon>
        <taxon>Fungi</taxon>
        <taxon>Dikarya</taxon>
        <taxon>Ascomycota</taxon>
        <taxon>Pezizomycotina</taxon>
        <taxon>Leotiomycetes</taxon>
        <taxon>Helotiales</taxon>
        <taxon>Sclerotiniaceae</taxon>
        <taxon>Sclerotinia</taxon>
    </lineage>
</organism>
<dbReference type="PANTHER" id="PTHR12383:SF16">
    <property type="entry name" value="MITOCHONDRIAL INNER MEMBRANE PROTEASE SUBUNIT 1"/>
    <property type="match status" value="1"/>
</dbReference>
<dbReference type="OrthoDB" id="7537227at2759"/>
<proteinExistence type="inferred from homology"/>
<keyword evidence="9" id="KW-1185">Reference proteome</keyword>
<evidence type="ECO:0000256" key="4">
    <source>
        <dbReference type="ARBA" id="ARBA00023128"/>
    </source>
</evidence>
<evidence type="ECO:0000313" key="9">
    <source>
        <dbReference type="Proteomes" id="UP001152300"/>
    </source>
</evidence>
<gene>
    <name evidence="8" type="ORF">OCU04_002786</name>
</gene>
<dbReference type="Gene3D" id="2.10.109.10">
    <property type="entry name" value="Umud Fragment, subunit A"/>
    <property type="match status" value="1"/>
</dbReference>
<keyword evidence="5" id="KW-0472">Membrane</keyword>
<comment type="caution">
    <text evidence="8">The sequence shown here is derived from an EMBL/GenBank/DDBJ whole genome shotgun (WGS) entry which is preliminary data.</text>
</comment>
<dbReference type="CDD" id="cd06530">
    <property type="entry name" value="S26_SPase_I"/>
    <property type="match status" value="1"/>
</dbReference>
<dbReference type="GO" id="GO:0042720">
    <property type="term" value="C:mitochondrial inner membrane peptidase complex"/>
    <property type="evidence" value="ECO:0007669"/>
    <property type="project" value="TreeGrafter"/>
</dbReference>
<evidence type="ECO:0000256" key="2">
    <source>
        <dbReference type="ARBA" id="ARBA00022792"/>
    </source>
</evidence>
<evidence type="ECO:0000256" key="1">
    <source>
        <dbReference type="ARBA" id="ARBA00004273"/>
    </source>
</evidence>
<keyword evidence="2" id="KW-0999">Mitochondrion inner membrane</keyword>
<dbReference type="GO" id="GO:0006627">
    <property type="term" value="P:protein processing involved in protein targeting to mitochondrion"/>
    <property type="evidence" value="ECO:0007669"/>
    <property type="project" value="TreeGrafter"/>
</dbReference>
<dbReference type="Pfam" id="PF10502">
    <property type="entry name" value="Peptidase_S26"/>
    <property type="match status" value="2"/>
</dbReference>
<sequence>MLPTISVSDEWFLIDRSRRRGRHVKVGDIVSFDSVVEPGEKAFKRVLGLEGDCVMMGTPGTGDSKMIRIPQGHCWLVGDNLEWSRDSRLFGPVPMALIKGKIIARVLPWGDRKWFENDLQPELRRTWFQSIYTWFTT</sequence>
<evidence type="ECO:0000256" key="3">
    <source>
        <dbReference type="ARBA" id="ARBA00022801"/>
    </source>
</evidence>
<comment type="subcellular location">
    <subcellularLocation>
        <location evidence="1">Mitochondrion inner membrane</location>
    </subcellularLocation>
</comment>
<dbReference type="InterPro" id="IPR036286">
    <property type="entry name" value="LexA/Signal_pep-like_sf"/>
</dbReference>
<dbReference type="EMBL" id="JAPEIS010000002">
    <property type="protein sequence ID" value="KAJ8069112.1"/>
    <property type="molecule type" value="Genomic_DNA"/>
</dbReference>
<dbReference type="SUPFAM" id="SSF51306">
    <property type="entry name" value="LexA/Signal peptidase"/>
    <property type="match status" value="1"/>
</dbReference>
<dbReference type="PANTHER" id="PTHR12383">
    <property type="entry name" value="PROTEASE FAMILY S26 MITOCHONDRIAL INNER MEMBRANE PROTEASE-RELATED"/>
    <property type="match status" value="1"/>
</dbReference>
<dbReference type="InterPro" id="IPR019533">
    <property type="entry name" value="Peptidase_S26"/>
</dbReference>
<evidence type="ECO:0000256" key="5">
    <source>
        <dbReference type="ARBA" id="ARBA00023136"/>
    </source>
</evidence>
<protein>
    <recommendedName>
        <fullName evidence="7">Peptidase S26 domain-containing protein</fullName>
    </recommendedName>
</protein>
<evidence type="ECO:0000313" key="8">
    <source>
        <dbReference type="EMBL" id="KAJ8069112.1"/>
    </source>
</evidence>
<keyword evidence="4" id="KW-0496">Mitochondrion</keyword>
<keyword evidence="3" id="KW-0378">Hydrolase</keyword>
<accession>A0A9X0AUD2</accession>
<evidence type="ECO:0000259" key="7">
    <source>
        <dbReference type="Pfam" id="PF10502"/>
    </source>
</evidence>
<dbReference type="Proteomes" id="UP001152300">
    <property type="component" value="Unassembled WGS sequence"/>
</dbReference>
<feature type="domain" description="Peptidase S26" evidence="7">
    <location>
        <begin position="8"/>
        <end position="56"/>
    </location>
</feature>
<dbReference type="GO" id="GO:0006465">
    <property type="term" value="P:signal peptide processing"/>
    <property type="evidence" value="ECO:0007669"/>
    <property type="project" value="InterPro"/>
</dbReference>